<reference evidence="23" key="1">
    <citation type="submission" date="2016-10" db="EMBL/GenBank/DDBJ databases">
        <authorList>
            <person name="Varghese N."/>
            <person name="Submissions S."/>
        </authorList>
    </citation>
    <scope>NUCLEOTIDE SEQUENCE [LARGE SCALE GENOMIC DNA]</scope>
    <source>
        <strain evidence="23">DSM 173</strain>
    </source>
</reference>
<dbReference type="Gene3D" id="3.30.43.10">
    <property type="entry name" value="Uridine Diphospho-n-acetylenolpyruvylglucosamine Reductase, domain 2"/>
    <property type="match status" value="1"/>
</dbReference>
<keyword evidence="23" id="KW-1185">Reference proteome</keyword>
<dbReference type="SUPFAM" id="SSF56194">
    <property type="entry name" value="Uridine diphospho-N-Acetylenolpyruvylglucosamine reductase, MurB, C-terminal domain"/>
    <property type="match status" value="1"/>
</dbReference>
<evidence type="ECO:0000256" key="8">
    <source>
        <dbReference type="ARBA" id="ARBA00022490"/>
    </source>
</evidence>
<dbReference type="InterPro" id="IPR003170">
    <property type="entry name" value="MurB"/>
</dbReference>
<keyword evidence="13 20" id="KW-0133">Cell shape</keyword>
<evidence type="ECO:0000256" key="3">
    <source>
        <dbReference type="ARBA" id="ARBA00004496"/>
    </source>
</evidence>
<dbReference type="Gene3D" id="3.30.465.10">
    <property type="match status" value="1"/>
</dbReference>
<evidence type="ECO:0000256" key="7">
    <source>
        <dbReference type="ARBA" id="ARBA00015188"/>
    </source>
</evidence>
<evidence type="ECO:0000256" key="14">
    <source>
        <dbReference type="ARBA" id="ARBA00022984"/>
    </source>
</evidence>
<evidence type="ECO:0000256" key="19">
    <source>
        <dbReference type="ARBA" id="ARBA00048914"/>
    </source>
</evidence>
<gene>
    <name evidence="20" type="primary">murB</name>
    <name evidence="22" type="ORF">SAMN05421644_10528</name>
</gene>
<dbReference type="NCBIfam" id="TIGR00179">
    <property type="entry name" value="murB"/>
    <property type="match status" value="1"/>
</dbReference>
<comment type="catalytic activity">
    <reaction evidence="19 20">
        <text>UDP-N-acetyl-alpha-D-muramate + NADP(+) = UDP-N-acetyl-3-O-(1-carboxyvinyl)-alpha-D-glucosamine + NADPH + H(+)</text>
        <dbReference type="Rhea" id="RHEA:12248"/>
        <dbReference type="ChEBI" id="CHEBI:15378"/>
        <dbReference type="ChEBI" id="CHEBI:57783"/>
        <dbReference type="ChEBI" id="CHEBI:58349"/>
        <dbReference type="ChEBI" id="CHEBI:68483"/>
        <dbReference type="ChEBI" id="CHEBI:70757"/>
        <dbReference type="EC" id="1.3.1.98"/>
    </reaction>
</comment>
<sequence>MRGQWQFDEPLARYTTWRVGGPARRLYRPADSADLCDCLRQLDPNEPLLWLGLGSNLLIDDAGFNGTVILTLGTLTQLEQRGATRLYVEAGVSSAKLARFAARHNLTGSEFLAGIPGTVGGALAMNAGAWGGETWTLVQRVWTVDRQGQIRERPATDYQPAYREVQGPAGEWFVAAELELTPGDGQASQAQIRELLARRAATQPIGQASGGSVFRNPPGDHAARLIDALGLKGTRSGGAEVSDKHANFIINRGGATAADIIHLIAHIQQQVAQATGILLVPEVRRVTGDC</sequence>
<keyword evidence="10 20" id="KW-0285">Flavoprotein</keyword>
<comment type="pathway">
    <text evidence="4 20">Cell wall biogenesis; peptidoglycan biosynthesis.</text>
</comment>
<dbReference type="GO" id="GO:0009252">
    <property type="term" value="P:peptidoglycan biosynthetic process"/>
    <property type="evidence" value="ECO:0007669"/>
    <property type="project" value="UniProtKB-UniRule"/>
</dbReference>
<evidence type="ECO:0000256" key="17">
    <source>
        <dbReference type="ARBA" id="ARBA00023316"/>
    </source>
</evidence>
<evidence type="ECO:0000256" key="6">
    <source>
        <dbReference type="ARBA" id="ARBA00012518"/>
    </source>
</evidence>
<feature type="active site" evidence="20">
    <location>
        <position position="282"/>
    </location>
</feature>
<evidence type="ECO:0000256" key="13">
    <source>
        <dbReference type="ARBA" id="ARBA00022960"/>
    </source>
</evidence>
<dbReference type="GO" id="GO:0051301">
    <property type="term" value="P:cell division"/>
    <property type="evidence" value="ECO:0007669"/>
    <property type="project" value="UniProtKB-KW"/>
</dbReference>
<dbReference type="InterPro" id="IPR016166">
    <property type="entry name" value="FAD-bd_PCMH"/>
</dbReference>
<dbReference type="GO" id="GO:0008360">
    <property type="term" value="P:regulation of cell shape"/>
    <property type="evidence" value="ECO:0007669"/>
    <property type="project" value="UniProtKB-KW"/>
</dbReference>
<dbReference type="InterPro" id="IPR011601">
    <property type="entry name" value="MurB_C"/>
</dbReference>
<evidence type="ECO:0000256" key="18">
    <source>
        <dbReference type="ARBA" id="ARBA00031026"/>
    </source>
</evidence>
<dbReference type="HAMAP" id="MF_00037">
    <property type="entry name" value="MurB"/>
    <property type="match status" value="1"/>
</dbReference>
<keyword evidence="12 20" id="KW-0521">NADP</keyword>
<dbReference type="Pfam" id="PF01565">
    <property type="entry name" value="FAD_binding_4"/>
    <property type="match status" value="1"/>
</dbReference>
<evidence type="ECO:0000256" key="20">
    <source>
        <dbReference type="HAMAP-Rule" id="MF_00037"/>
    </source>
</evidence>
<comment type="cofactor">
    <cofactor evidence="1 20">
        <name>FAD</name>
        <dbReference type="ChEBI" id="CHEBI:57692"/>
    </cofactor>
</comment>
<feature type="active site" evidence="20">
    <location>
        <position position="163"/>
    </location>
</feature>
<dbReference type="InterPro" id="IPR036635">
    <property type="entry name" value="MurB_C_sf"/>
</dbReference>
<feature type="active site" description="Proton donor" evidence="20">
    <location>
        <position position="212"/>
    </location>
</feature>
<dbReference type="EC" id="1.3.1.98" evidence="6 20"/>
<dbReference type="AlphaFoldDB" id="A0A1H3C6U1"/>
<keyword evidence="14 20" id="KW-0573">Peptidoglycan synthesis</keyword>
<evidence type="ECO:0000259" key="21">
    <source>
        <dbReference type="PROSITE" id="PS51387"/>
    </source>
</evidence>
<dbReference type="PANTHER" id="PTHR21071">
    <property type="entry name" value="UDP-N-ACETYLENOLPYRUVOYLGLUCOSAMINE REDUCTASE"/>
    <property type="match status" value="1"/>
</dbReference>
<dbReference type="SUPFAM" id="SSF56176">
    <property type="entry name" value="FAD-binding/transporter-associated domain-like"/>
    <property type="match status" value="1"/>
</dbReference>
<proteinExistence type="inferred from homology"/>
<dbReference type="STRING" id="61595.SAMN05421644_10528"/>
<dbReference type="Gene3D" id="3.90.78.10">
    <property type="entry name" value="UDP-N-acetylenolpyruvoylglucosamine reductase, C-terminal domain"/>
    <property type="match status" value="1"/>
</dbReference>
<dbReference type="InterPro" id="IPR006094">
    <property type="entry name" value="Oxid_FAD_bind_N"/>
</dbReference>
<keyword evidence="16 20" id="KW-0131">Cell cycle</keyword>
<evidence type="ECO:0000256" key="11">
    <source>
        <dbReference type="ARBA" id="ARBA00022827"/>
    </source>
</evidence>
<evidence type="ECO:0000256" key="5">
    <source>
        <dbReference type="ARBA" id="ARBA00010485"/>
    </source>
</evidence>
<dbReference type="Pfam" id="PF02873">
    <property type="entry name" value="MurB_C"/>
    <property type="match status" value="1"/>
</dbReference>
<protein>
    <recommendedName>
        <fullName evidence="7 20">UDP-N-acetylenolpyruvoylglucosamine reductase</fullName>
        <ecNumber evidence="6 20">1.3.1.98</ecNumber>
    </recommendedName>
    <alternativeName>
        <fullName evidence="18 20">UDP-N-acetylmuramate dehydrogenase</fullName>
    </alternativeName>
</protein>
<dbReference type="NCBIfam" id="NF010480">
    <property type="entry name" value="PRK13905.1"/>
    <property type="match status" value="1"/>
</dbReference>
<dbReference type="OrthoDB" id="9804753at2"/>
<keyword evidence="17 20" id="KW-0961">Cell wall biogenesis/degradation</keyword>
<name>A0A1H3C6U1_ALLWA</name>
<feature type="domain" description="FAD-binding PCMH-type" evidence="21">
    <location>
        <begin position="19"/>
        <end position="183"/>
    </location>
</feature>
<organism evidence="22 23">
    <name type="scientific">Allochromatium warmingii</name>
    <name type="common">Chromatium warmingii</name>
    <dbReference type="NCBI Taxonomy" id="61595"/>
    <lineage>
        <taxon>Bacteria</taxon>
        <taxon>Pseudomonadati</taxon>
        <taxon>Pseudomonadota</taxon>
        <taxon>Gammaproteobacteria</taxon>
        <taxon>Chromatiales</taxon>
        <taxon>Chromatiaceae</taxon>
        <taxon>Allochromatium</taxon>
    </lineage>
</organism>
<evidence type="ECO:0000256" key="1">
    <source>
        <dbReference type="ARBA" id="ARBA00001974"/>
    </source>
</evidence>
<dbReference type="InterPro" id="IPR016169">
    <property type="entry name" value="FAD-bd_PCMH_sub2"/>
</dbReference>
<keyword evidence="8 20" id="KW-0963">Cytoplasm</keyword>
<evidence type="ECO:0000256" key="16">
    <source>
        <dbReference type="ARBA" id="ARBA00023306"/>
    </source>
</evidence>
<keyword evidence="9 20" id="KW-0132">Cell division</keyword>
<evidence type="ECO:0000256" key="10">
    <source>
        <dbReference type="ARBA" id="ARBA00022630"/>
    </source>
</evidence>
<dbReference type="InterPro" id="IPR036318">
    <property type="entry name" value="FAD-bd_PCMH-like_sf"/>
</dbReference>
<dbReference type="UniPathway" id="UPA00219"/>
<evidence type="ECO:0000313" key="22">
    <source>
        <dbReference type="EMBL" id="SDX49795.1"/>
    </source>
</evidence>
<dbReference type="GO" id="GO:0071949">
    <property type="term" value="F:FAD binding"/>
    <property type="evidence" value="ECO:0007669"/>
    <property type="project" value="InterPro"/>
</dbReference>
<evidence type="ECO:0000256" key="12">
    <source>
        <dbReference type="ARBA" id="ARBA00022857"/>
    </source>
</evidence>
<dbReference type="RefSeq" id="WP_091332109.1">
    <property type="nucleotide sequence ID" value="NZ_FNOW01000005.1"/>
</dbReference>
<evidence type="ECO:0000313" key="23">
    <source>
        <dbReference type="Proteomes" id="UP000198672"/>
    </source>
</evidence>
<dbReference type="EMBL" id="FNOW01000005">
    <property type="protein sequence ID" value="SDX49795.1"/>
    <property type="molecule type" value="Genomic_DNA"/>
</dbReference>
<evidence type="ECO:0000256" key="4">
    <source>
        <dbReference type="ARBA" id="ARBA00004752"/>
    </source>
</evidence>
<dbReference type="GO" id="GO:0005829">
    <property type="term" value="C:cytosol"/>
    <property type="evidence" value="ECO:0007669"/>
    <property type="project" value="TreeGrafter"/>
</dbReference>
<keyword evidence="15 20" id="KW-0560">Oxidoreductase</keyword>
<dbReference type="InterPro" id="IPR016167">
    <property type="entry name" value="FAD-bd_PCMH_sub1"/>
</dbReference>
<comment type="similarity">
    <text evidence="5 20">Belongs to the MurB family.</text>
</comment>
<dbReference type="Proteomes" id="UP000198672">
    <property type="component" value="Unassembled WGS sequence"/>
</dbReference>
<comment type="subcellular location">
    <subcellularLocation>
        <location evidence="3 20">Cytoplasm</location>
    </subcellularLocation>
</comment>
<dbReference type="GO" id="GO:0071555">
    <property type="term" value="P:cell wall organization"/>
    <property type="evidence" value="ECO:0007669"/>
    <property type="project" value="UniProtKB-KW"/>
</dbReference>
<evidence type="ECO:0000256" key="15">
    <source>
        <dbReference type="ARBA" id="ARBA00023002"/>
    </source>
</evidence>
<evidence type="ECO:0000256" key="2">
    <source>
        <dbReference type="ARBA" id="ARBA00003921"/>
    </source>
</evidence>
<accession>A0A1H3C6U1</accession>
<keyword evidence="11 20" id="KW-0274">FAD</keyword>
<dbReference type="PROSITE" id="PS51387">
    <property type="entry name" value="FAD_PCMH"/>
    <property type="match status" value="1"/>
</dbReference>
<dbReference type="PANTHER" id="PTHR21071:SF4">
    <property type="entry name" value="UDP-N-ACETYLENOLPYRUVOYLGLUCOSAMINE REDUCTASE"/>
    <property type="match status" value="1"/>
</dbReference>
<comment type="function">
    <text evidence="2 20">Cell wall formation.</text>
</comment>
<evidence type="ECO:0000256" key="9">
    <source>
        <dbReference type="ARBA" id="ARBA00022618"/>
    </source>
</evidence>
<dbReference type="GO" id="GO:0008762">
    <property type="term" value="F:UDP-N-acetylmuramate dehydrogenase activity"/>
    <property type="evidence" value="ECO:0007669"/>
    <property type="project" value="UniProtKB-UniRule"/>
</dbReference>